<dbReference type="Gene3D" id="3.40.50.300">
    <property type="entry name" value="P-loop containing nucleotide triphosphate hydrolases"/>
    <property type="match status" value="1"/>
</dbReference>
<comment type="caution">
    <text evidence="4">The sequence shown here is derived from an EMBL/GenBank/DDBJ whole genome shotgun (WGS) entry which is preliminary data.</text>
</comment>
<dbReference type="Gene3D" id="1.25.40.10">
    <property type="entry name" value="Tetratricopeptide repeat domain"/>
    <property type="match status" value="1"/>
</dbReference>
<dbReference type="PRINTS" id="PR00038">
    <property type="entry name" value="HTHLUXR"/>
</dbReference>
<evidence type="ECO:0000256" key="2">
    <source>
        <dbReference type="ARBA" id="ARBA00022840"/>
    </source>
</evidence>
<keyword evidence="1" id="KW-0547">Nucleotide-binding</keyword>
<keyword evidence="5" id="KW-1185">Reference proteome</keyword>
<dbReference type="CDD" id="cd01983">
    <property type="entry name" value="SIMIBI"/>
    <property type="match status" value="1"/>
</dbReference>
<dbReference type="SUPFAM" id="SSF46894">
    <property type="entry name" value="C-terminal effector domain of the bipartite response regulators"/>
    <property type="match status" value="1"/>
</dbReference>
<dbReference type="InterPro" id="IPR041664">
    <property type="entry name" value="AAA_16"/>
</dbReference>
<dbReference type="SUPFAM" id="SSF52540">
    <property type="entry name" value="P-loop containing nucleoside triphosphate hydrolases"/>
    <property type="match status" value="1"/>
</dbReference>
<dbReference type="SMART" id="SM00421">
    <property type="entry name" value="HTH_LUXR"/>
    <property type="match status" value="1"/>
</dbReference>
<evidence type="ECO:0000313" key="4">
    <source>
        <dbReference type="EMBL" id="MDW5593498.1"/>
    </source>
</evidence>
<dbReference type="PROSITE" id="PS50043">
    <property type="entry name" value="HTH_LUXR_2"/>
    <property type="match status" value="1"/>
</dbReference>
<evidence type="ECO:0000259" key="3">
    <source>
        <dbReference type="PROSITE" id="PS50043"/>
    </source>
</evidence>
<evidence type="ECO:0000256" key="1">
    <source>
        <dbReference type="ARBA" id="ARBA00022741"/>
    </source>
</evidence>
<dbReference type="PANTHER" id="PTHR16305">
    <property type="entry name" value="TESTICULAR SOLUBLE ADENYLYL CYCLASE"/>
    <property type="match status" value="1"/>
</dbReference>
<dbReference type="InterPro" id="IPR036388">
    <property type="entry name" value="WH-like_DNA-bd_sf"/>
</dbReference>
<dbReference type="PANTHER" id="PTHR16305:SF35">
    <property type="entry name" value="TRANSCRIPTIONAL ACTIVATOR DOMAIN"/>
    <property type="match status" value="1"/>
</dbReference>
<reference evidence="5" key="1">
    <citation type="submission" date="2023-07" db="EMBL/GenBank/DDBJ databases">
        <title>Conexibacter stalactiti sp. nov., isolated from stalactites in a lava cave and emended description of the genus Conexibacter.</title>
        <authorList>
            <person name="Lee S.D."/>
        </authorList>
    </citation>
    <scope>NUCLEOTIDE SEQUENCE [LARGE SCALE GENOMIC DNA]</scope>
    <source>
        <strain evidence="5">KCTC 39840</strain>
    </source>
</reference>
<dbReference type="SUPFAM" id="SSF48452">
    <property type="entry name" value="TPR-like"/>
    <property type="match status" value="1"/>
</dbReference>
<gene>
    <name evidence="4" type="ORF">R7226_04065</name>
</gene>
<dbReference type="InterPro" id="IPR016032">
    <property type="entry name" value="Sig_transdc_resp-reg_C-effctor"/>
</dbReference>
<dbReference type="CDD" id="cd06170">
    <property type="entry name" value="LuxR_C_like"/>
    <property type="match status" value="1"/>
</dbReference>
<dbReference type="Proteomes" id="UP001284601">
    <property type="component" value="Unassembled WGS sequence"/>
</dbReference>
<protein>
    <submittedName>
        <fullName evidence="4">AAA family ATPase</fullName>
    </submittedName>
</protein>
<sequence length="1010" mass="109793">MAATTTTRMTSARLVGRSAQLAELEAVLHDAAVRKPSLAFVAGESGVGKSRLVGELARGARADGIRVLSGDCVDLGESELPYAPLVGALRPLVRDGDPALDALPAPLRAELASILPTLGGGGTSAGAPPAAADAAIQGRLFEALLELLDRLGEEQPVLLAIEDLHWADRSTRGFLTFLARTLCSERVAVVATYRSDELHRRHPLRPLLAELERDPRTRRLELHPFTRTELAEQLGEILGSAPDAGLVERVLVRSEGNPLFTEEILAAGLDGRGSLPPTLRDALMLRIEKLSPEAQELLRLLIGQPMDHELLIATSALDQRVLRDALREAVASSIVIADEDDRYRFRHALLREVLLDDLLPGERTEMHRTLARALEERIATESCPDAHLTAQVAHHWHHTGDHAAALAATVRAADAAERVNAIGEAATLLERALEFWEQVPEQQRPPGVDQIALLRRAAQHAADCEGDYQRQEALLRKALSLVDEREQPRLVASLLERLQRAQWHLNRPEEAIATIDRALALLEPEERTAERVALLAAKARVRMLQSRFREALELAEQTLALADEMGDHAIASRLRNALGISLVGLGDAEAGEARLREALATARDHGLLDEIGTSYGNLADILHATGRTREALETARRGREELTRLGRQMDWLLLDSAEYAVAVGEWDAAARDLAGLDRRHYGTTLMHRHLRRAELALGRGDHELARGELDAMARQARDSTEPQFLGPLGALKAELERRSGDLIAARAAVDDALDRIEFCSDDITQVTGVSSVGMRVEADAAQRARDRDDHDAEREARLRSELLLARVEAGAELERAPLVAELAVARAEEARARAEDDPVLWDEAAAAWEELERPYLVAYARWRQAEALLSGDGSAADTREQATAAVRAACEITRALGAEWLHGEVEALAARARLTLDLDPAAGANDDGLPADASLRDDAAAAADDPFGLTPRERQVLALVAAGATNREIGGELFMAEKTASVHVSRILAKLDVRSRTQAAAVAHRLGLDA</sequence>
<name>A0ABU4HJK9_9ACTN</name>
<proteinExistence type="predicted"/>
<accession>A0ABU4HJK9</accession>
<dbReference type="Gene3D" id="1.10.10.10">
    <property type="entry name" value="Winged helix-like DNA-binding domain superfamily/Winged helix DNA-binding domain"/>
    <property type="match status" value="1"/>
</dbReference>
<reference evidence="4 5" key="2">
    <citation type="submission" date="2023-10" db="EMBL/GenBank/DDBJ databases">
        <authorList>
            <person name="Han X.F."/>
        </authorList>
    </citation>
    <scope>NUCLEOTIDE SEQUENCE [LARGE SCALE GENOMIC DNA]</scope>
    <source>
        <strain evidence="4 5">KCTC 39840</strain>
    </source>
</reference>
<dbReference type="InterPro" id="IPR000792">
    <property type="entry name" value="Tscrpt_reg_LuxR_C"/>
</dbReference>
<feature type="domain" description="HTH luxR-type" evidence="3">
    <location>
        <begin position="942"/>
        <end position="1007"/>
    </location>
</feature>
<keyword evidence="2" id="KW-0067">ATP-binding</keyword>
<dbReference type="InterPro" id="IPR027417">
    <property type="entry name" value="P-loop_NTPase"/>
</dbReference>
<evidence type="ECO:0000313" key="5">
    <source>
        <dbReference type="Proteomes" id="UP001284601"/>
    </source>
</evidence>
<dbReference type="InterPro" id="IPR011990">
    <property type="entry name" value="TPR-like_helical_dom_sf"/>
</dbReference>
<organism evidence="4 5">
    <name type="scientific">Conexibacter stalactiti</name>
    <dbReference type="NCBI Taxonomy" id="1940611"/>
    <lineage>
        <taxon>Bacteria</taxon>
        <taxon>Bacillati</taxon>
        <taxon>Actinomycetota</taxon>
        <taxon>Thermoleophilia</taxon>
        <taxon>Solirubrobacterales</taxon>
        <taxon>Conexibacteraceae</taxon>
        <taxon>Conexibacter</taxon>
    </lineage>
</organism>
<dbReference type="Pfam" id="PF13191">
    <property type="entry name" value="AAA_16"/>
    <property type="match status" value="1"/>
</dbReference>
<dbReference type="Pfam" id="PF00196">
    <property type="entry name" value="GerE"/>
    <property type="match status" value="1"/>
</dbReference>
<dbReference type="EMBL" id="JAWSTH010000006">
    <property type="protein sequence ID" value="MDW5593498.1"/>
    <property type="molecule type" value="Genomic_DNA"/>
</dbReference>
<dbReference type="RefSeq" id="WP_318595759.1">
    <property type="nucleotide sequence ID" value="NZ_JAWSTH010000006.1"/>
</dbReference>